<dbReference type="RefSeq" id="XP_018116922.1">
    <property type="nucleotide sequence ID" value="XM_018261433.2"/>
</dbReference>
<dbReference type="Proteomes" id="UP000186698">
    <property type="component" value="Chromosome 4S"/>
</dbReference>
<evidence type="ECO:0000313" key="1">
    <source>
        <dbReference type="Proteomes" id="UP000186698"/>
    </source>
</evidence>
<dbReference type="KEGG" id="xla:108715896"/>
<dbReference type="OMA" id="ENKRECH"/>
<gene>
    <name evidence="2" type="primary">LOC108715896</name>
</gene>
<keyword evidence="1" id="KW-1185">Reference proteome</keyword>
<protein>
    <submittedName>
        <fullName evidence="2">Uncharacterized protein LOC108715896</fullName>
    </submittedName>
</protein>
<dbReference type="Bgee" id="108715896">
    <property type="expression patterns" value="Expressed in testis and 8 other cell types or tissues"/>
</dbReference>
<evidence type="ECO:0000313" key="2">
    <source>
        <dbReference type="RefSeq" id="XP_018116922.1"/>
    </source>
</evidence>
<reference evidence="2" key="1">
    <citation type="submission" date="2025-08" db="UniProtKB">
        <authorList>
            <consortium name="RefSeq"/>
        </authorList>
    </citation>
    <scope>IDENTIFICATION</scope>
    <source>
        <strain evidence="2">J_2021</strain>
        <tissue evidence="2">Erythrocytes</tissue>
    </source>
</reference>
<accession>A0A1L8GHT8</accession>
<dbReference type="AlphaFoldDB" id="A0A1L8GHT8"/>
<sequence length="215" mass="25195">MSLKGVLLPSTPIVSLQNFSSAKRRCPITPFCLPAVSTAQAPQTASMRRVSSQFLPRLNPLHPPGVKRRTVSLETVAAHHHNQQRSLNMQQKEYNRYHQGWRRPFYGTATEKEEYRKDIRQLLKKQMSEKWALQREALSSQSKELETLMEVDRTALIQDIEQHRAHALFLTKYRDENKTLMESKWQENLLTRSQETLRERELLQFNPINWSGTLK</sequence>
<organism evidence="1 2">
    <name type="scientific">Xenopus laevis</name>
    <name type="common">African clawed frog</name>
    <dbReference type="NCBI Taxonomy" id="8355"/>
    <lineage>
        <taxon>Eukaryota</taxon>
        <taxon>Metazoa</taxon>
        <taxon>Chordata</taxon>
        <taxon>Craniata</taxon>
        <taxon>Vertebrata</taxon>
        <taxon>Euteleostomi</taxon>
        <taxon>Amphibia</taxon>
        <taxon>Batrachia</taxon>
        <taxon>Anura</taxon>
        <taxon>Pipoidea</taxon>
        <taxon>Pipidae</taxon>
        <taxon>Xenopodinae</taxon>
        <taxon>Xenopus</taxon>
        <taxon>Xenopus</taxon>
    </lineage>
</organism>
<dbReference type="GeneID" id="108715896"/>
<dbReference type="PaxDb" id="8355-A0A1L8GHT8"/>
<name>A0A1L8GHT8_XENLA</name>
<dbReference type="OrthoDB" id="9992297at2759"/>
<proteinExistence type="predicted"/>